<keyword evidence="1" id="KW-1133">Transmembrane helix</keyword>
<dbReference type="Proteomes" id="UP000431092">
    <property type="component" value="Unassembled WGS sequence"/>
</dbReference>
<evidence type="ECO:0000313" key="3">
    <source>
        <dbReference type="Proteomes" id="UP000431092"/>
    </source>
</evidence>
<evidence type="ECO:0000313" key="2">
    <source>
        <dbReference type="EMBL" id="MTB71861.1"/>
    </source>
</evidence>
<dbReference type="RefSeq" id="WP_154593168.1">
    <property type="nucleotide sequence ID" value="NZ_CP171001.1"/>
</dbReference>
<sequence length="57" mass="6122">MTDRTTGKVLAVLICLIVLVPLALLSRAEPVKVGLPALVFVLTGVVVLVMNARKPRR</sequence>
<comment type="caution">
    <text evidence="2">The sequence shown here is derived from an EMBL/GenBank/DDBJ whole genome shotgun (WGS) entry which is preliminary data.</text>
</comment>
<keyword evidence="3" id="KW-1185">Reference proteome</keyword>
<dbReference type="EMBL" id="WLVL01000028">
    <property type="protein sequence ID" value="MTB71861.1"/>
    <property type="molecule type" value="Genomic_DNA"/>
</dbReference>
<proteinExistence type="predicted"/>
<name>A0A6I3IUB4_9MICO</name>
<accession>A0A6I3IUB4</accession>
<organism evidence="2 3">
    <name type="scientific">Arsenicicoccus cauae</name>
    <dbReference type="NCBI Taxonomy" id="2663847"/>
    <lineage>
        <taxon>Bacteria</taxon>
        <taxon>Bacillati</taxon>
        <taxon>Actinomycetota</taxon>
        <taxon>Actinomycetes</taxon>
        <taxon>Micrococcales</taxon>
        <taxon>Intrasporangiaceae</taxon>
        <taxon>Arsenicicoccus</taxon>
    </lineage>
</organism>
<protein>
    <submittedName>
        <fullName evidence="2">Uncharacterized protein</fullName>
    </submittedName>
</protein>
<keyword evidence="1" id="KW-0472">Membrane</keyword>
<keyword evidence="1" id="KW-0812">Transmembrane</keyword>
<gene>
    <name evidence="2" type="ORF">GGG17_07745</name>
</gene>
<evidence type="ECO:0000256" key="1">
    <source>
        <dbReference type="SAM" id="Phobius"/>
    </source>
</evidence>
<feature type="transmembrane region" description="Helical" evidence="1">
    <location>
        <begin position="35"/>
        <end position="52"/>
    </location>
</feature>
<dbReference type="AlphaFoldDB" id="A0A6I3IUB4"/>
<reference evidence="2 3" key="1">
    <citation type="submission" date="2019-11" db="EMBL/GenBank/DDBJ databases">
        <title>Whole genome sequencing identifies a novel species of the genus Arsenicicoccus isolated from human blood.</title>
        <authorList>
            <person name="Jeong J.H."/>
            <person name="Kweon O.J."/>
            <person name="Kim H.R."/>
            <person name="Kim T.-H."/>
            <person name="Ha S.-M."/>
            <person name="Lee M.-K."/>
        </authorList>
    </citation>
    <scope>NUCLEOTIDE SEQUENCE [LARGE SCALE GENOMIC DNA]</scope>
    <source>
        <strain evidence="2 3">MKL-02</strain>
    </source>
</reference>